<evidence type="ECO:0000313" key="10">
    <source>
        <dbReference type="Proteomes" id="UP000183918"/>
    </source>
</evidence>
<evidence type="ECO:0000256" key="1">
    <source>
        <dbReference type="ARBA" id="ARBA00004651"/>
    </source>
</evidence>
<dbReference type="InterPro" id="IPR011606">
    <property type="entry name" value="Brnchd-chn_aa_trnsp_permease"/>
</dbReference>
<dbReference type="Pfam" id="PF03591">
    <property type="entry name" value="AzlC"/>
    <property type="match status" value="1"/>
</dbReference>
<organism evidence="9 10">
    <name type="scientific">Lachnobacterium bovis DSM 14045</name>
    <dbReference type="NCBI Taxonomy" id="1122142"/>
    <lineage>
        <taxon>Bacteria</taxon>
        <taxon>Bacillati</taxon>
        <taxon>Bacillota</taxon>
        <taxon>Clostridia</taxon>
        <taxon>Lachnospirales</taxon>
        <taxon>Lachnospiraceae</taxon>
        <taxon>Lachnobacterium</taxon>
    </lineage>
</organism>
<evidence type="ECO:0000256" key="4">
    <source>
        <dbReference type="ARBA" id="ARBA00022475"/>
    </source>
</evidence>
<feature type="transmembrane region" description="Helical" evidence="8">
    <location>
        <begin position="38"/>
        <end position="57"/>
    </location>
</feature>
<dbReference type="STRING" id="1122142.SAMN02910414_01084"/>
<feature type="transmembrane region" description="Helical" evidence="8">
    <location>
        <begin position="184"/>
        <end position="217"/>
    </location>
</feature>
<dbReference type="Proteomes" id="UP000183918">
    <property type="component" value="Unassembled WGS sequence"/>
</dbReference>
<evidence type="ECO:0000256" key="6">
    <source>
        <dbReference type="ARBA" id="ARBA00022989"/>
    </source>
</evidence>
<dbReference type="GO" id="GO:1903785">
    <property type="term" value="P:L-valine transmembrane transport"/>
    <property type="evidence" value="ECO:0007669"/>
    <property type="project" value="TreeGrafter"/>
</dbReference>
<dbReference type="EMBL" id="FNPG01000011">
    <property type="protein sequence ID" value="SDY23788.1"/>
    <property type="molecule type" value="Genomic_DNA"/>
</dbReference>
<keyword evidence="7 8" id="KW-0472">Membrane</keyword>
<gene>
    <name evidence="9" type="ORF">SAMN02910414_01084</name>
</gene>
<keyword evidence="10" id="KW-1185">Reference proteome</keyword>
<evidence type="ECO:0000256" key="3">
    <source>
        <dbReference type="ARBA" id="ARBA00022448"/>
    </source>
</evidence>
<evidence type="ECO:0000256" key="5">
    <source>
        <dbReference type="ARBA" id="ARBA00022692"/>
    </source>
</evidence>
<dbReference type="PANTHER" id="PTHR34979">
    <property type="entry name" value="INNER MEMBRANE PROTEIN YGAZ"/>
    <property type="match status" value="1"/>
</dbReference>
<dbReference type="PANTHER" id="PTHR34979:SF1">
    <property type="entry name" value="INNER MEMBRANE PROTEIN YGAZ"/>
    <property type="match status" value="1"/>
</dbReference>
<evidence type="ECO:0000256" key="2">
    <source>
        <dbReference type="ARBA" id="ARBA00010735"/>
    </source>
</evidence>
<feature type="transmembrane region" description="Helical" evidence="8">
    <location>
        <begin position="128"/>
        <end position="154"/>
    </location>
</feature>
<feature type="transmembrane region" description="Helical" evidence="8">
    <location>
        <begin position="12"/>
        <end position="32"/>
    </location>
</feature>
<reference evidence="9 10" key="1">
    <citation type="submission" date="2016-10" db="EMBL/GenBank/DDBJ databases">
        <authorList>
            <person name="de Groot N.N."/>
        </authorList>
    </citation>
    <scope>NUCLEOTIDE SEQUENCE [LARGE SCALE GENOMIC DNA]</scope>
    <source>
        <strain evidence="9 10">DSM 14045</strain>
    </source>
</reference>
<accession>A0A1H3I9B2</accession>
<keyword evidence="4" id="KW-1003">Cell membrane</keyword>
<comment type="subcellular location">
    <subcellularLocation>
        <location evidence="1">Cell membrane</location>
        <topology evidence="1">Multi-pass membrane protein</topology>
    </subcellularLocation>
</comment>
<evidence type="ECO:0000313" key="9">
    <source>
        <dbReference type="EMBL" id="SDY23788.1"/>
    </source>
</evidence>
<dbReference type="AlphaFoldDB" id="A0A1H3I9B2"/>
<dbReference type="RefSeq" id="WP_022748681.1">
    <property type="nucleotide sequence ID" value="NZ_FNPG01000011.1"/>
</dbReference>
<feature type="transmembrane region" description="Helical" evidence="8">
    <location>
        <begin position="161"/>
        <end position="178"/>
    </location>
</feature>
<sequence>MRIKALKAAFPQTIPIFAGFLFLAMTLGIYMVKLGFPAWIPILTSAVVFAGSVEFIAANLMLGIFNPIQAITLAIMVNARHLFYGISMLDKYRGIGKKKLYVIFGMCDETFSINYTADIPEDVDRGWFLFWVTVLNHMYWIFGASIGALFGSILKFNTKGLDFVMTAMFIVIFMNQWGKEDNHISAIIGVVVSAMCLIFLGKTQFIIPSMILIVLILTGMKKYIVR</sequence>
<dbReference type="eggNOG" id="COG1296">
    <property type="taxonomic scope" value="Bacteria"/>
</dbReference>
<name>A0A1H3I9B2_9FIRM</name>
<evidence type="ECO:0000256" key="7">
    <source>
        <dbReference type="ARBA" id="ARBA00023136"/>
    </source>
</evidence>
<dbReference type="GO" id="GO:0005886">
    <property type="term" value="C:plasma membrane"/>
    <property type="evidence" value="ECO:0007669"/>
    <property type="project" value="UniProtKB-SubCell"/>
</dbReference>
<evidence type="ECO:0000256" key="8">
    <source>
        <dbReference type="SAM" id="Phobius"/>
    </source>
</evidence>
<keyword evidence="6 8" id="KW-1133">Transmembrane helix</keyword>
<keyword evidence="5 8" id="KW-0812">Transmembrane</keyword>
<keyword evidence="3" id="KW-0813">Transport</keyword>
<protein>
    <submittedName>
        <fullName evidence="9">4-azaleucine resistance probable transporter AzlC</fullName>
    </submittedName>
</protein>
<proteinExistence type="inferred from homology"/>
<comment type="similarity">
    <text evidence="2">Belongs to the AzlC family.</text>
</comment>